<proteinExistence type="predicted"/>
<sequence length="192" mass="21119">MPSAHTSDTPPAGPDKQLRAPFRLAAKVGGTTARAVNTAVDKIQSFPKKVSSNRHVQDISSAVMRAERSVESSMRPYVDPMMGYVRTVRPFIPPVLILIIFILLPPALLCIATVAFFTAPLWIAFLFLSAIIWVPCLVMLLCLFALLAFIGLIRFCSAPSVQAIWRPMAGAVLNSPVGQFLFYQKKEEEVSE</sequence>
<dbReference type="GeneID" id="17304194"/>
<dbReference type="RefSeq" id="XP_005834569.1">
    <property type="nucleotide sequence ID" value="XM_005834512.1"/>
</dbReference>
<evidence type="ECO:0000313" key="2">
    <source>
        <dbReference type="EMBL" id="EKX47589.1"/>
    </source>
</evidence>
<reference evidence="3" key="3">
    <citation type="submission" date="2015-06" db="UniProtKB">
        <authorList>
            <consortium name="EnsemblProtists"/>
        </authorList>
    </citation>
    <scope>IDENTIFICATION</scope>
</reference>
<accession>L1JHG9</accession>
<organism evidence="2">
    <name type="scientific">Guillardia theta (strain CCMP2712)</name>
    <name type="common">Cryptophyte</name>
    <dbReference type="NCBI Taxonomy" id="905079"/>
    <lineage>
        <taxon>Eukaryota</taxon>
        <taxon>Cryptophyceae</taxon>
        <taxon>Pyrenomonadales</taxon>
        <taxon>Geminigeraceae</taxon>
        <taxon>Guillardia</taxon>
    </lineage>
</organism>
<keyword evidence="1" id="KW-0472">Membrane</keyword>
<name>L1JHG9_GUITC</name>
<gene>
    <name evidence="2" type="ORF">GUITHDRAFT_152031</name>
</gene>
<dbReference type="Proteomes" id="UP000011087">
    <property type="component" value="Unassembled WGS sequence"/>
</dbReference>
<dbReference type="EnsemblProtists" id="EKX47589">
    <property type="protein sequence ID" value="EKX47589"/>
    <property type="gene ID" value="GUITHDRAFT_152031"/>
</dbReference>
<evidence type="ECO:0000313" key="4">
    <source>
        <dbReference type="Proteomes" id="UP000011087"/>
    </source>
</evidence>
<dbReference type="EMBL" id="JH992989">
    <property type="protein sequence ID" value="EKX47589.1"/>
    <property type="molecule type" value="Genomic_DNA"/>
</dbReference>
<dbReference type="KEGG" id="gtt:GUITHDRAFT_152031"/>
<protein>
    <submittedName>
        <fullName evidence="2 3">Uncharacterized protein</fullName>
    </submittedName>
</protein>
<dbReference type="HOGENOM" id="CLU_1417596_0_0_1"/>
<evidence type="ECO:0000256" key="1">
    <source>
        <dbReference type="SAM" id="Phobius"/>
    </source>
</evidence>
<keyword evidence="4" id="KW-1185">Reference proteome</keyword>
<reference evidence="4" key="2">
    <citation type="submission" date="2012-11" db="EMBL/GenBank/DDBJ databases">
        <authorList>
            <person name="Kuo A."/>
            <person name="Curtis B.A."/>
            <person name="Tanifuji G."/>
            <person name="Burki F."/>
            <person name="Gruber A."/>
            <person name="Irimia M."/>
            <person name="Maruyama S."/>
            <person name="Arias M.C."/>
            <person name="Ball S.G."/>
            <person name="Gile G.H."/>
            <person name="Hirakawa Y."/>
            <person name="Hopkins J.F."/>
            <person name="Rensing S.A."/>
            <person name="Schmutz J."/>
            <person name="Symeonidi A."/>
            <person name="Elias M."/>
            <person name="Eveleigh R.J."/>
            <person name="Herman E.K."/>
            <person name="Klute M.J."/>
            <person name="Nakayama T."/>
            <person name="Obornik M."/>
            <person name="Reyes-Prieto A."/>
            <person name="Armbrust E.V."/>
            <person name="Aves S.J."/>
            <person name="Beiko R.G."/>
            <person name="Coutinho P."/>
            <person name="Dacks J.B."/>
            <person name="Durnford D.G."/>
            <person name="Fast N.M."/>
            <person name="Green B.R."/>
            <person name="Grisdale C."/>
            <person name="Hempe F."/>
            <person name="Henrissat B."/>
            <person name="Hoppner M.P."/>
            <person name="Ishida K.-I."/>
            <person name="Kim E."/>
            <person name="Koreny L."/>
            <person name="Kroth P.G."/>
            <person name="Liu Y."/>
            <person name="Malik S.-B."/>
            <person name="Maier U.G."/>
            <person name="McRose D."/>
            <person name="Mock T."/>
            <person name="Neilson J.A."/>
            <person name="Onodera N.T."/>
            <person name="Poole A.M."/>
            <person name="Pritham E.J."/>
            <person name="Richards T.A."/>
            <person name="Rocap G."/>
            <person name="Roy S.W."/>
            <person name="Sarai C."/>
            <person name="Schaack S."/>
            <person name="Shirato S."/>
            <person name="Slamovits C.H."/>
            <person name="Spencer D.F."/>
            <person name="Suzuki S."/>
            <person name="Worden A.Z."/>
            <person name="Zauner S."/>
            <person name="Barry K."/>
            <person name="Bell C."/>
            <person name="Bharti A.K."/>
            <person name="Crow J.A."/>
            <person name="Grimwood J."/>
            <person name="Kramer R."/>
            <person name="Lindquist E."/>
            <person name="Lucas S."/>
            <person name="Salamov A."/>
            <person name="McFadden G.I."/>
            <person name="Lane C.E."/>
            <person name="Keeling P.J."/>
            <person name="Gray M.W."/>
            <person name="Grigoriev I.V."/>
            <person name="Archibald J.M."/>
        </authorList>
    </citation>
    <scope>NUCLEOTIDE SEQUENCE</scope>
    <source>
        <strain evidence="4">CCMP2712</strain>
    </source>
</reference>
<evidence type="ECO:0000313" key="3">
    <source>
        <dbReference type="EnsemblProtists" id="EKX47589"/>
    </source>
</evidence>
<keyword evidence="1" id="KW-1133">Transmembrane helix</keyword>
<dbReference type="AlphaFoldDB" id="L1JHG9"/>
<feature type="transmembrane region" description="Helical" evidence="1">
    <location>
        <begin position="123"/>
        <end position="156"/>
    </location>
</feature>
<keyword evidence="1" id="KW-0812">Transmembrane</keyword>
<feature type="transmembrane region" description="Helical" evidence="1">
    <location>
        <begin position="91"/>
        <end position="117"/>
    </location>
</feature>
<dbReference type="PaxDb" id="55529-EKX47589"/>
<reference evidence="2 4" key="1">
    <citation type="journal article" date="2012" name="Nature">
        <title>Algal genomes reveal evolutionary mosaicism and the fate of nucleomorphs.</title>
        <authorList>
            <consortium name="DOE Joint Genome Institute"/>
            <person name="Curtis B.A."/>
            <person name="Tanifuji G."/>
            <person name="Burki F."/>
            <person name="Gruber A."/>
            <person name="Irimia M."/>
            <person name="Maruyama S."/>
            <person name="Arias M.C."/>
            <person name="Ball S.G."/>
            <person name="Gile G.H."/>
            <person name="Hirakawa Y."/>
            <person name="Hopkins J.F."/>
            <person name="Kuo A."/>
            <person name="Rensing S.A."/>
            <person name="Schmutz J."/>
            <person name="Symeonidi A."/>
            <person name="Elias M."/>
            <person name="Eveleigh R.J."/>
            <person name="Herman E.K."/>
            <person name="Klute M.J."/>
            <person name="Nakayama T."/>
            <person name="Obornik M."/>
            <person name="Reyes-Prieto A."/>
            <person name="Armbrust E.V."/>
            <person name="Aves S.J."/>
            <person name="Beiko R.G."/>
            <person name="Coutinho P."/>
            <person name="Dacks J.B."/>
            <person name="Durnford D.G."/>
            <person name="Fast N.M."/>
            <person name="Green B.R."/>
            <person name="Grisdale C.J."/>
            <person name="Hempel F."/>
            <person name="Henrissat B."/>
            <person name="Hoppner M.P."/>
            <person name="Ishida K."/>
            <person name="Kim E."/>
            <person name="Koreny L."/>
            <person name="Kroth P.G."/>
            <person name="Liu Y."/>
            <person name="Malik S.B."/>
            <person name="Maier U.G."/>
            <person name="McRose D."/>
            <person name="Mock T."/>
            <person name="Neilson J.A."/>
            <person name="Onodera N.T."/>
            <person name="Poole A.M."/>
            <person name="Pritham E.J."/>
            <person name="Richards T.A."/>
            <person name="Rocap G."/>
            <person name="Roy S.W."/>
            <person name="Sarai C."/>
            <person name="Schaack S."/>
            <person name="Shirato S."/>
            <person name="Slamovits C.H."/>
            <person name="Spencer D.F."/>
            <person name="Suzuki S."/>
            <person name="Worden A.Z."/>
            <person name="Zauner S."/>
            <person name="Barry K."/>
            <person name="Bell C."/>
            <person name="Bharti A.K."/>
            <person name="Crow J.A."/>
            <person name="Grimwood J."/>
            <person name="Kramer R."/>
            <person name="Lindquist E."/>
            <person name="Lucas S."/>
            <person name="Salamov A."/>
            <person name="McFadden G.I."/>
            <person name="Lane C.E."/>
            <person name="Keeling P.J."/>
            <person name="Gray M.W."/>
            <person name="Grigoriev I.V."/>
            <person name="Archibald J.M."/>
        </authorList>
    </citation>
    <scope>NUCLEOTIDE SEQUENCE</scope>
    <source>
        <strain evidence="2 4">CCMP2712</strain>
    </source>
</reference>